<dbReference type="AlphaFoldDB" id="A0AAD9M0X4"/>
<accession>A0AAD9M0X4</accession>
<reference evidence="2" key="1">
    <citation type="submission" date="2021-06" db="EMBL/GenBank/DDBJ databases">
        <title>Comparative genomics, transcriptomics and evolutionary studies reveal genomic signatures of adaptation to plant cell wall in hemibiotrophic fungi.</title>
        <authorList>
            <consortium name="DOE Joint Genome Institute"/>
            <person name="Baroncelli R."/>
            <person name="Diaz J.F."/>
            <person name="Benocci T."/>
            <person name="Peng M."/>
            <person name="Battaglia E."/>
            <person name="Haridas S."/>
            <person name="Andreopoulos W."/>
            <person name="Labutti K."/>
            <person name="Pangilinan J."/>
            <person name="Floch G.L."/>
            <person name="Makela M.R."/>
            <person name="Henrissat B."/>
            <person name="Grigoriev I.V."/>
            <person name="Crouch J.A."/>
            <person name="De Vries R.P."/>
            <person name="Sukno S.A."/>
            <person name="Thon M.R."/>
        </authorList>
    </citation>
    <scope>NUCLEOTIDE SEQUENCE</scope>
    <source>
        <strain evidence="2">MAFF235873</strain>
    </source>
</reference>
<dbReference type="EMBL" id="MU842857">
    <property type="protein sequence ID" value="KAK2029921.1"/>
    <property type="molecule type" value="Genomic_DNA"/>
</dbReference>
<keyword evidence="3" id="KW-1185">Reference proteome</keyword>
<gene>
    <name evidence="2" type="ORF">LX32DRAFT_341526</name>
</gene>
<evidence type="ECO:0000313" key="2">
    <source>
        <dbReference type="EMBL" id="KAK2029921.1"/>
    </source>
</evidence>
<evidence type="ECO:0000313" key="3">
    <source>
        <dbReference type="Proteomes" id="UP001232148"/>
    </source>
</evidence>
<proteinExistence type="predicted"/>
<sequence length="120" mass="13011">MGLRAPRYMQSRQRVGGMPCTSLFFSLSSLPMQTRQEASRPTSFLPGQLPTPPPGSSAVPCRPCRHIGRAEINNQRQGHGTCAWRSIPFGSHVVPCSVASRVRLFPPGTRPEASGLNGIK</sequence>
<name>A0AAD9M0X4_9PEZI</name>
<evidence type="ECO:0000256" key="1">
    <source>
        <dbReference type="SAM" id="MobiDB-lite"/>
    </source>
</evidence>
<comment type="caution">
    <text evidence="2">The sequence shown here is derived from an EMBL/GenBank/DDBJ whole genome shotgun (WGS) entry which is preliminary data.</text>
</comment>
<dbReference type="Proteomes" id="UP001232148">
    <property type="component" value="Unassembled WGS sequence"/>
</dbReference>
<feature type="region of interest" description="Disordered" evidence="1">
    <location>
        <begin position="35"/>
        <end position="59"/>
    </location>
</feature>
<protein>
    <submittedName>
        <fullName evidence="2">Uncharacterized protein</fullName>
    </submittedName>
</protein>
<organism evidence="2 3">
    <name type="scientific">Colletotrichum zoysiae</name>
    <dbReference type="NCBI Taxonomy" id="1216348"/>
    <lineage>
        <taxon>Eukaryota</taxon>
        <taxon>Fungi</taxon>
        <taxon>Dikarya</taxon>
        <taxon>Ascomycota</taxon>
        <taxon>Pezizomycotina</taxon>
        <taxon>Sordariomycetes</taxon>
        <taxon>Hypocreomycetidae</taxon>
        <taxon>Glomerellales</taxon>
        <taxon>Glomerellaceae</taxon>
        <taxon>Colletotrichum</taxon>
        <taxon>Colletotrichum graminicola species complex</taxon>
    </lineage>
</organism>